<dbReference type="AlphaFoldDB" id="A0A523UR26"/>
<evidence type="ECO:0000256" key="6">
    <source>
        <dbReference type="HAMAP-Rule" id="MF_00713"/>
    </source>
</evidence>
<dbReference type="GO" id="GO:0030170">
    <property type="term" value="F:pyridoxal phosphate binding"/>
    <property type="evidence" value="ECO:0007669"/>
    <property type="project" value="TreeGrafter"/>
</dbReference>
<evidence type="ECO:0000313" key="11">
    <source>
        <dbReference type="Proteomes" id="UP000315525"/>
    </source>
</evidence>
<evidence type="ECO:0000256" key="2">
    <source>
        <dbReference type="ARBA" id="ARBA00003788"/>
    </source>
</evidence>
<dbReference type="InterPro" id="IPR049315">
    <property type="entry name" value="GDC-P_N"/>
</dbReference>
<sequence>MHRLHQKTWVLWPVFTLTPVFGAGIVVGLYRRLVGLAEKVLKELSSPGRMGHRLPDLDVPEMGLKKLIPEKFLRSSPPPLPEVSEVDVVRHFTNVSQLNYHIDKGFYPLGSCTMKYNPKVNEDTCRLPGFAGLHPYQPEKTAQGALQLMWELQRCLCEISGLDEMSLQPAAGAHSELVGMLMIRAYHEKKGNPRTKVLIPDSAHGTNPASSAVTGYTSVEIKSNEKGLVDSDGLKASMDETVAALMLTNPNTLGLFETEIKEIVHIVHAKGGLIYLDGANLNALLGIFRPGDVGVDVVHFNLHKTFSTPHGGGGPGGGGVGVLQGLAPFLPVPAVVKKEERFILDHDRPDSIGNVHAFYGNFGVIVRAWTYIKMLGSEGLRRVAENAVINANYAMRSLEKYYDLPHKQNCMHEFVLSGDRQIKHGVRTRDIGKRLLDYGVHAPTIYFPLIVHEALMIEPTETESRESLDKFIDAMISIAREAEENPSLVRNAPHTTPVKRLDEAKAARSLDVRWK</sequence>
<dbReference type="InterPro" id="IPR023012">
    <property type="entry name" value="GcvPB"/>
</dbReference>
<keyword evidence="7" id="KW-1133">Transmembrane helix</keyword>
<dbReference type="Gene3D" id="3.40.640.10">
    <property type="entry name" value="Type I PLP-dependent aspartate aminotransferase-like (Major domain)"/>
    <property type="match status" value="1"/>
</dbReference>
<dbReference type="Proteomes" id="UP000315525">
    <property type="component" value="Unassembled WGS sequence"/>
</dbReference>
<evidence type="ECO:0000256" key="3">
    <source>
        <dbReference type="ARBA" id="ARBA00022898"/>
    </source>
</evidence>
<keyword evidence="7" id="KW-0472">Membrane</keyword>
<evidence type="ECO:0000259" key="9">
    <source>
        <dbReference type="Pfam" id="PF21478"/>
    </source>
</evidence>
<feature type="modified residue" description="N6-(pyridoxal phosphate)lysine" evidence="6">
    <location>
        <position position="304"/>
    </location>
</feature>
<comment type="catalytic activity">
    <reaction evidence="5 6">
        <text>N(6)-[(R)-lipoyl]-L-lysyl-[glycine-cleavage complex H protein] + glycine + H(+) = N(6)-[(R)-S(8)-aminomethyldihydrolipoyl]-L-lysyl-[glycine-cleavage complex H protein] + CO2</text>
        <dbReference type="Rhea" id="RHEA:24304"/>
        <dbReference type="Rhea" id="RHEA-COMP:10494"/>
        <dbReference type="Rhea" id="RHEA-COMP:10495"/>
        <dbReference type="ChEBI" id="CHEBI:15378"/>
        <dbReference type="ChEBI" id="CHEBI:16526"/>
        <dbReference type="ChEBI" id="CHEBI:57305"/>
        <dbReference type="ChEBI" id="CHEBI:83099"/>
        <dbReference type="ChEBI" id="CHEBI:83143"/>
        <dbReference type="EC" id="1.4.4.2"/>
    </reaction>
</comment>
<dbReference type="CDD" id="cd00613">
    <property type="entry name" value="GDC-P"/>
    <property type="match status" value="1"/>
</dbReference>
<name>A0A523UR26_UNCT6</name>
<comment type="function">
    <text evidence="2 6">The glycine cleavage system catalyzes the degradation of glycine. The P protein binds the alpha-amino group of glycine through its pyridoxal phosphate cofactor; CO(2) is released and the remaining methylamine moiety is then transferred to the lipoamide cofactor of the H protein.</text>
</comment>
<dbReference type="Gene3D" id="3.90.1150.10">
    <property type="entry name" value="Aspartate Aminotransferase, domain 1"/>
    <property type="match status" value="1"/>
</dbReference>
<dbReference type="PANTHER" id="PTHR11773">
    <property type="entry name" value="GLYCINE DEHYDROGENASE, DECARBOXYLATING"/>
    <property type="match status" value="1"/>
</dbReference>
<dbReference type="InterPro" id="IPR020581">
    <property type="entry name" value="GDC_P"/>
</dbReference>
<dbReference type="InterPro" id="IPR015424">
    <property type="entry name" value="PyrdxlP-dep_Trfase"/>
</dbReference>
<comment type="subunit">
    <text evidence="6">The glycine cleavage system is composed of four proteins: P, T, L and H. In this organism, the P 'protein' is a heterodimer of two subunits.</text>
</comment>
<dbReference type="InterPro" id="IPR049316">
    <property type="entry name" value="GDC-P_C"/>
</dbReference>
<dbReference type="EMBL" id="SOJN01000101">
    <property type="protein sequence ID" value="TET44974.1"/>
    <property type="molecule type" value="Genomic_DNA"/>
</dbReference>
<dbReference type="Gene3D" id="6.20.440.10">
    <property type="match status" value="1"/>
</dbReference>
<dbReference type="SUPFAM" id="SSF53383">
    <property type="entry name" value="PLP-dependent transferases"/>
    <property type="match status" value="1"/>
</dbReference>
<feature type="domain" description="Glycine dehydrogenase C-terminal" evidence="9">
    <location>
        <begin position="385"/>
        <end position="484"/>
    </location>
</feature>
<organism evidence="10 11">
    <name type="scientific">candidate division TA06 bacterium</name>
    <dbReference type="NCBI Taxonomy" id="2250710"/>
    <lineage>
        <taxon>Bacteria</taxon>
        <taxon>Bacteria division TA06</taxon>
    </lineage>
</organism>
<dbReference type="Pfam" id="PF21478">
    <property type="entry name" value="GcvP2_C"/>
    <property type="match status" value="1"/>
</dbReference>
<evidence type="ECO:0000256" key="1">
    <source>
        <dbReference type="ARBA" id="ARBA00001933"/>
    </source>
</evidence>
<comment type="similarity">
    <text evidence="6">Belongs to the GcvP family. C-terminal subunit subfamily.</text>
</comment>
<dbReference type="FunFam" id="3.40.640.10:FF:000224">
    <property type="entry name" value="Probable glycine dehydrogenase (decarboxylating) subunit 2"/>
    <property type="match status" value="1"/>
</dbReference>
<keyword evidence="3 6" id="KW-0663">Pyridoxal phosphate</keyword>
<dbReference type="FunFam" id="3.90.1150.10:FF:000014">
    <property type="entry name" value="Probable glycine dehydrogenase (decarboxylating) subunit 2"/>
    <property type="match status" value="1"/>
</dbReference>
<protein>
    <recommendedName>
        <fullName evidence="6">Probable glycine dehydrogenase (decarboxylating) subunit 2</fullName>
        <ecNumber evidence="6">1.4.4.2</ecNumber>
    </recommendedName>
    <alternativeName>
        <fullName evidence="6">Glycine cleavage system P-protein subunit 2</fullName>
    </alternativeName>
    <alternativeName>
        <fullName evidence="6">Glycine decarboxylase subunit 2</fullName>
    </alternativeName>
    <alternativeName>
        <fullName evidence="6">Glycine dehydrogenase (aminomethyl-transferring) subunit 2</fullName>
    </alternativeName>
</protein>
<keyword evidence="4 6" id="KW-0560">Oxidoreductase</keyword>
<dbReference type="GO" id="GO:0005960">
    <property type="term" value="C:glycine cleavage complex"/>
    <property type="evidence" value="ECO:0007669"/>
    <property type="project" value="TreeGrafter"/>
</dbReference>
<dbReference type="GO" id="GO:0004375">
    <property type="term" value="F:glycine dehydrogenase (decarboxylating) activity"/>
    <property type="evidence" value="ECO:0007669"/>
    <property type="project" value="UniProtKB-EC"/>
</dbReference>
<dbReference type="GO" id="GO:0005829">
    <property type="term" value="C:cytosol"/>
    <property type="evidence" value="ECO:0007669"/>
    <property type="project" value="TreeGrafter"/>
</dbReference>
<evidence type="ECO:0000256" key="7">
    <source>
        <dbReference type="SAM" id="Phobius"/>
    </source>
</evidence>
<dbReference type="HAMAP" id="MF_00713">
    <property type="entry name" value="GcvPB"/>
    <property type="match status" value="1"/>
</dbReference>
<accession>A0A523UR26</accession>
<proteinExistence type="inferred from homology"/>
<dbReference type="PANTHER" id="PTHR11773:SF1">
    <property type="entry name" value="GLYCINE DEHYDROGENASE (DECARBOXYLATING), MITOCHONDRIAL"/>
    <property type="match status" value="1"/>
</dbReference>
<evidence type="ECO:0000313" key="10">
    <source>
        <dbReference type="EMBL" id="TET44974.1"/>
    </source>
</evidence>
<feature type="domain" description="Glycine cleavage system P-protein N-terminal" evidence="8">
    <location>
        <begin position="65"/>
        <end position="318"/>
    </location>
</feature>
<comment type="cofactor">
    <cofactor evidence="1 6">
        <name>pyridoxal 5'-phosphate</name>
        <dbReference type="ChEBI" id="CHEBI:597326"/>
    </cofactor>
</comment>
<dbReference type="InterPro" id="IPR015422">
    <property type="entry name" value="PyrdxlP-dep_Trfase_small"/>
</dbReference>
<comment type="caution">
    <text evidence="10">The sequence shown here is derived from an EMBL/GenBank/DDBJ whole genome shotgun (WGS) entry which is preliminary data.</text>
</comment>
<dbReference type="GO" id="GO:0016594">
    <property type="term" value="F:glycine binding"/>
    <property type="evidence" value="ECO:0007669"/>
    <property type="project" value="TreeGrafter"/>
</dbReference>
<dbReference type="Pfam" id="PF02347">
    <property type="entry name" value="GDC-P"/>
    <property type="match status" value="1"/>
</dbReference>
<evidence type="ECO:0000256" key="5">
    <source>
        <dbReference type="ARBA" id="ARBA00049026"/>
    </source>
</evidence>
<dbReference type="EC" id="1.4.4.2" evidence="6"/>
<dbReference type="GO" id="GO:0019464">
    <property type="term" value="P:glycine decarboxylation via glycine cleavage system"/>
    <property type="evidence" value="ECO:0007669"/>
    <property type="project" value="UniProtKB-UniRule"/>
</dbReference>
<gene>
    <name evidence="6" type="primary">gcvPB</name>
    <name evidence="10" type="ORF">E3J62_08935</name>
</gene>
<feature type="transmembrane region" description="Helical" evidence="7">
    <location>
        <begin position="9"/>
        <end position="30"/>
    </location>
</feature>
<dbReference type="InterPro" id="IPR015421">
    <property type="entry name" value="PyrdxlP-dep_Trfase_major"/>
</dbReference>
<reference evidence="10 11" key="1">
    <citation type="submission" date="2019-03" db="EMBL/GenBank/DDBJ databases">
        <title>Metabolic potential of uncultured bacteria and archaea associated with petroleum seepage in deep-sea sediments.</title>
        <authorList>
            <person name="Dong X."/>
            <person name="Hubert C."/>
        </authorList>
    </citation>
    <scope>NUCLEOTIDE SEQUENCE [LARGE SCALE GENOMIC DNA]</scope>
    <source>
        <strain evidence="10">E44_bin18</strain>
    </source>
</reference>
<evidence type="ECO:0000256" key="4">
    <source>
        <dbReference type="ARBA" id="ARBA00023002"/>
    </source>
</evidence>
<keyword evidence="7" id="KW-0812">Transmembrane</keyword>
<evidence type="ECO:0000259" key="8">
    <source>
        <dbReference type="Pfam" id="PF02347"/>
    </source>
</evidence>
<dbReference type="NCBIfam" id="NF003346">
    <property type="entry name" value="PRK04366.1"/>
    <property type="match status" value="1"/>
</dbReference>